<protein>
    <recommendedName>
        <fullName evidence="4">Tetratricopeptide repeat protein</fullName>
    </recommendedName>
</protein>
<feature type="transmembrane region" description="Helical" evidence="1">
    <location>
        <begin position="121"/>
        <end position="148"/>
    </location>
</feature>
<comment type="caution">
    <text evidence="2">The sequence shown here is derived from an EMBL/GenBank/DDBJ whole genome shotgun (WGS) entry which is preliminary data.</text>
</comment>
<evidence type="ECO:0000313" key="2">
    <source>
        <dbReference type="EMBL" id="MDM7885704.1"/>
    </source>
</evidence>
<sequence>MGRSPEQVVADARAASARGDRRAAWDSLRTHAVRDPDEPAYRLALVETYRAAGHPDQAARWGASVPEVLTDRERVLLARIARRSDGEGALRSHLALRTVPAELVALLPSARERSRRRAERIASAFDPALALVGCLAGVGLAVGVLVTMVEAFAGGRAHEAAQVTVAAGLGAVVFLGVLAIVPVLLRRRWVVAVLLAVAVTAAVVVLAHTDPTRPLPFG</sequence>
<accession>A0ABT7T9V1</accession>
<organism evidence="2 3">
    <name type="scientific">Curtobacterium citri</name>
    <dbReference type="NCBI Taxonomy" id="3055139"/>
    <lineage>
        <taxon>Bacteria</taxon>
        <taxon>Bacillati</taxon>
        <taxon>Actinomycetota</taxon>
        <taxon>Actinomycetes</taxon>
        <taxon>Micrococcales</taxon>
        <taxon>Microbacteriaceae</taxon>
        <taxon>Curtobacterium</taxon>
    </lineage>
</organism>
<dbReference type="Proteomes" id="UP001237823">
    <property type="component" value="Unassembled WGS sequence"/>
</dbReference>
<feature type="transmembrane region" description="Helical" evidence="1">
    <location>
        <begin position="160"/>
        <end position="182"/>
    </location>
</feature>
<gene>
    <name evidence="2" type="ORF">QUG92_11370</name>
</gene>
<keyword evidence="3" id="KW-1185">Reference proteome</keyword>
<keyword evidence="1" id="KW-1133">Transmembrane helix</keyword>
<proteinExistence type="predicted"/>
<evidence type="ECO:0008006" key="4">
    <source>
        <dbReference type="Google" id="ProtNLM"/>
    </source>
</evidence>
<feature type="transmembrane region" description="Helical" evidence="1">
    <location>
        <begin position="189"/>
        <end position="208"/>
    </location>
</feature>
<evidence type="ECO:0000256" key="1">
    <source>
        <dbReference type="SAM" id="Phobius"/>
    </source>
</evidence>
<keyword evidence="1" id="KW-0812">Transmembrane</keyword>
<dbReference type="EMBL" id="JAUCML010000007">
    <property type="protein sequence ID" value="MDM7885704.1"/>
    <property type="molecule type" value="Genomic_DNA"/>
</dbReference>
<keyword evidence="1" id="KW-0472">Membrane</keyword>
<dbReference type="RefSeq" id="WP_289459144.1">
    <property type="nucleotide sequence ID" value="NZ_JAUCML010000007.1"/>
</dbReference>
<name>A0ABT7T9V1_9MICO</name>
<reference evidence="2 3" key="1">
    <citation type="submission" date="2023-06" db="EMBL/GenBank/DDBJ databases">
        <authorList>
            <person name="Feng G."/>
            <person name="Li J."/>
            <person name="Zhu H."/>
        </authorList>
    </citation>
    <scope>NUCLEOTIDE SEQUENCE [LARGE SCALE GENOMIC DNA]</scope>
    <source>
        <strain evidence="2 3">RHCKG23</strain>
    </source>
</reference>
<evidence type="ECO:0000313" key="3">
    <source>
        <dbReference type="Proteomes" id="UP001237823"/>
    </source>
</evidence>